<evidence type="ECO:0000313" key="1">
    <source>
        <dbReference type="EMBL" id="KAA6327395.1"/>
    </source>
</evidence>
<gene>
    <name evidence="1" type="ORF">EZS27_023618</name>
</gene>
<dbReference type="EMBL" id="SNRY01002000">
    <property type="protein sequence ID" value="KAA6327395.1"/>
    <property type="molecule type" value="Genomic_DNA"/>
</dbReference>
<accession>A0A5J4R1B6</accession>
<sequence length="46" mass="5481">MNNTNKPAPLSDFERGRRIGRVEGMIAFHHRLIEQRSKEKKKRQGY</sequence>
<reference evidence="1" key="1">
    <citation type="submission" date="2019-03" db="EMBL/GenBank/DDBJ databases">
        <title>Single cell metagenomics reveals metabolic interactions within the superorganism composed of flagellate Streblomastix strix and complex community of Bacteroidetes bacteria on its surface.</title>
        <authorList>
            <person name="Treitli S.C."/>
            <person name="Kolisko M."/>
            <person name="Husnik F."/>
            <person name="Keeling P."/>
            <person name="Hampl V."/>
        </authorList>
    </citation>
    <scope>NUCLEOTIDE SEQUENCE</scope>
    <source>
        <strain evidence="1">STM</strain>
    </source>
</reference>
<organism evidence="1">
    <name type="scientific">termite gut metagenome</name>
    <dbReference type="NCBI Taxonomy" id="433724"/>
    <lineage>
        <taxon>unclassified sequences</taxon>
        <taxon>metagenomes</taxon>
        <taxon>organismal metagenomes</taxon>
    </lineage>
</organism>
<protein>
    <submittedName>
        <fullName evidence="1">Uncharacterized protein</fullName>
    </submittedName>
</protein>
<dbReference type="AlphaFoldDB" id="A0A5J4R1B6"/>
<proteinExistence type="predicted"/>
<name>A0A5J4R1B6_9ZZZZ</name>
<comment type="caution">
    <text evidence="1">The sequence shown here is derived from an EMBL/GenBank/DDBJ whole genome shotgun (WGS) entry which is preliminary data.</text>
</comment>